<keyword evidence="2" id="KW-0227">DNA damage</keyword>
<dbReference type="SMART" id="SM00382">
    <property type="entry name" value="AAA"/>
    <property type="match status" value="1"/>
</dbReference>
<dbReference type="GO" id="GO:0006281">
    <property type="term" value="P:DNA repair"/>
    <property type="evidence" value="ECO:0007669"/>
    <property type="project" value="InterPro"/>
</dbReference>
<dbReference type="InterPro" id="IPR010285">
    <property type="entry name" value="DNA_helicase_pif1-like_DEAD"/>
</dbReference>
<dbReference type="SUPFAM" id="SSF52540">
    <property type="entry name" value="P-loop containing nucleoside triphosphate hydrolases"/>
    <property type="match status" value="2"/>
</dbReference>
<keyword evidence="7" id="KW-0234">DNA repair</keyword>
<dbReference type="Pfam" id="PF14493">
    <property type="entry name" value="HTH_40"/>
    <property type="match status" value="1"/>
</dbReference>
<dbReference type="CDD" id="cd18037">
    <property type="entry name" value="DEXSc_Pif1_like"/>
    <property type="match status" value="1"/>
</dbReference>
<keyword evidence="5" id="KW-0067">ATP-binding</keyword>
<evidence type="ECO:0000256" key="3">
    <source>
        <dbReference type="ARBA" id="ARBA00022801"/>
    </source>
</evidence>
<dbReference type="InterPro" id="IPR029491">
    <property type="entry name" value="Helicase_HTH"/>
</dbReference>
<keyword evidence="6" id="KW-0238">DNA-binding</keyword>
<dbReference type="RefSeq" id="WP_072304287.1">
    <property type="nucleotide sequence ID" value="NZ_FPIY01000004.1"/>
</dbReference>
<gene>
    <name evidence="10" type="ORF">SAMN05660313_02656</name>
</gene>
<dbReference type="GO" id="GO:0003678">
    <property type="term" value="F:DNA helicase activity"/>
    <property type="evidence" value="ECO:0007669"/>
    <property type="project" value="InterPro"/>
</dbReference>
<dbReference type="Gene3D" id="2.30.30.940">
    <property type="match status" value="1"/>
</dbReference>
<dbReference type="Pfam" id="PF21530">
    <property type="entry name" value="Pif1_2B_dom"/>
    <property type="match status" value="1"/>
</dbReference>
<dbReference type="InterPro" id="IPR049163">
    <property type="entry name" value="Pif1-like_2B_dom"/>
</dbReference>
<keyword evidence="8" id="KW-0413">Isomerase</keyword>
<organism evidence="10 11">
    <name type="scientific">Cellulophaga fucicola</name>
    <dbReference type="NCBI Taxonomy" id="76595"/>
    <lineage>
        <taxon>Bacteria</taxon>
        <taxon>Pseudomonadati</taxon>
        <taxon>Bacteroidota</taxon>
        <taxon>Flavobacteriia</taxon>
        <taxon>Flavobacteriales</taxon>
        <taxon>Flavobacteriaceae</taxon>
        <taxon>Cellulophaga</taxon>
    </lineage>
</organism>
<dbReference type="PANTHER" id="PTHR47642">
    <property type="entry name" value="ATP-DEPENDENT DNA HELICASE"/>
    <property type="match status" value="1"/>
</dbReference>
<name>A0A1K1QK53_9FLAO</name>
<dbReference type="Pfam" id="PF05970">
    <property type="entry name" value="PIF1"/>
    <property type="match status" value="1"/>
</dbReference>
<evidence type="ECO:0000259" key="9">
    <source>
        <dbReference type="SMART" id="SM00382"/>
    </source>
</evidence>
<dbReference type="EMBL" id="FPIY01000004">
    <property type="protein sequence ID" value="SFW59606.1"/>
    <property type="molecule type" value="Genomic_DNA"/>
</dbReference>
<sequence length="561" mass="63659">MQQEKALALLKSGKNVFLTGSAGTGKTYVLNQYITYLKKRRIPVAITASTGIAATHMNGMTIHSWAGFGIKEQLTRANLNSMKEKKYLKEHLENAKILIIDEISMLHKKQLDMVDTVLQFFKENDEPFGGIQVVVCGDFFQLPPIGNQNEKSKDKFAFMSNAWVHAKFNVCYLTEQYRQANEDVLNTILNEIRIGKISKQSIEELKKAEQNTFNKDDEPTKLFTHNYDVDQINSEHLKQLKGKVKKYKASFKGNKKLVETLKKSVLAKEELELKMHTKVMFVRNNQEQGYVNGTLGTIVSFNNDGFPVVKTVQGKRIEVKQENWGIQDDTGKVLASLDQIPLRLAWAITVHKCQGMTLDGALIDLSKTFEKGQGYVALSRLKNIENLKLLGFNEMALQVDGLAHKADKRFLELSSEGDKQYAIDKLEEEAIKFVVDCGGLTNLKAIEKHAKKIIDKKVQRDSTYDVTLDYFRKKLTLEEIADQRGLSTGTIAGHLIKLCLDYPDEDFSFYKPKEQILNDVKKAKNKQPKGEPISLKAIYEALNKKVDYNDIKFALAFIGRE</sequence>
<dbReference type="GO" id="GO:0000723">
    <property type="term" value="P:telomere maintenance"/>
    <property type="evidence" value="ECO:0007669"/>
    <property type="project" value="InterPro"/>
</dbReference>
<evidence type="ECO:0000313" key="10">
    <source>
        <dbReference type="EMBL" id="SFW59606.1"/>
    </source>
</evidence>
<dbReference type="InterPro" id="IPR027417">
    <property type="entry name" value="P-loop_NTPase"/>
</dbReference>
<feature type="domain" description="AAA+ ATPase" evidence="9">
    <location>
        <begin position="12"/>
        <end position="140"/>
    </location>
</feature>
<protein>
    <submittedName>
        <fullName evidence="10">PIF1-like helicase</fullName>
    </submittedName>
</protein>
<evidence type="ECO:0000313" key="11">
    <source>
        <dbReference type="Proteomes" id="UP000183257"/>
    </source>
</evidence>
<dbReference type="Proteomes" id="UP000183257">
    <property type="component" value="Unassembled WGS sequence"/>
</dbReference>
<evidence type="ECO:0000256" key="7">
    <source>
        <dbReference type="ARBA" id="ARBA00023204"/>
    </source>
</evidence>
<dbReference type="AlphaFoldDB" id="A0A1K1QK53"/>
<dbReference type="CDD" id="cd18809">
    <property type="entry name" value="SF1_C_RecD"/>
    <property type="match status" value="1"/>
</dbReference>
<dbReference type="Gene3D" id="3.40.50.300">
    <property type="entry name" value="P-loop containing nucleotide triphosphate hydrolases"/>
    <property type="match status" value="1"/>
</dbReference>
<accession>A0A1K1QK53</accession>
<evidence type="ECO:0000256" key="2">
    <source>
        <dbReference type="ARBA" id="ARBA00022763"/>
    </source>
</evidence>
<evidence type="ECO:0000256" key="6">
    <source>
        <dbReference type="ARBA" id="ARBA00023125"/>
    </source>
</evidence>
<evidence type="ECO:0000256" key="5">
    <source>
        <dbReference type="ARBA" id="ARBA00022840"/>
    </source>
</evidence>
<evidence type="ECO:0000256" key="4">
    <source>
        <dbReference type="ARBA" id="ARBA00022806"/>
    </source>
</evidence>
<reference evidence="11" key="1">
    <citation type="submission" date="2016-11" db="EMBL/GenBank/DDBJ databases">
        <authorList>
            <person name="Varghese N."/>
            <person name="Submissions S."/>
        </authorList>
    </citation>
    <scope>NUCLEOTIDE SEQUENCE [LARGE SCALE GENOMIC DNA]</scope>
    <source>
        <strain evidence="11">DSM 24786</strain>
    </source>
</reference>
<keyword evidence="11" id="KW-1185">Reference proteome</keyword>
<dbReference type="InterPro" id="IPR003593">
    <property type="entry name" value="AAA+_ATPase"/>
</dbReference>
<keyword evidence="4 10" id="KW-0347">Helicase</keyword>
<evidence type="ECO:0000256" key="8">
    <source>
        <dbReference type="ARBA" id="ARBA00023235"/>
    </source>
</evidence>
<keyword evidence="3" id="KW-0378">Hydrolase</keyword>
<proteinExistence type="predicted"/>
<evidence type="ECO:0000256" key="1">
    <source>
        <dbReference type="ARBA" id="ARBA00022741"/>
    </source>
</evidence>
<dbReference type="OrthoDB" id="9763659at2"/>
<dbReference type="STRING" id="76595.SAMN05660313_02656"/>
<dbReference type="InterPro" id="IPR051055">
    <property type="entry name" value="PIF1_helicase"/>
</dbReference>
<keyword evidence="1" id="KW-0547">Nucleotide-binding</keyword>
<dbReference type="PANTHER" id="PTHR47642:SF5">
    <property type="entry name" value="ATP-DEPENDENT DNA HELICASE"/>
    <property type="match status" value="1"/>
</dbReference>